<proteinExistence type="predicted"/>
<evidence type="ECO:0000259" key="3">
    <source>
        <dbReference type="PROSITE" id="PS50914"/>
    </source>
</evidence>
<dbReference type="SMART" id="SM00749">
    <property type="entry name" value="BON"/>
    <property type="match status" value="1"/>
</dbReference>
<protein>
    <submittedName>
        <fullName evidence="4">BON domain-containing protein</fullName>
    </submittedName>
</protein>
<dbReference type="InterPro" id="IPR014004">
    <property type="entry name" value="Transpt-assoc_nodulatn_dom_bac"/>
</dbReference>
<evidence type="ECO:0000256" key="2">
    <source>
        <dbReference type="SAM" id="SignalP"/>
    </source>
</evidence>
<keyword evidence="1" id="KW-0175">Coiled coil</keyword>
<accession>A0ABT8DWE1</accession>
<feature type="coiled-coil region" evidence="1">
    <location>
        <begin position="46"/>
        <end position="73"/>
    </location>
</feature>
<keyword evidence="2" id="KW-0732">Signal</keyword>
<name>A0ABT8DWE1_9BURK</name>
<evidence type="ECO:0000313" key="4">
    <source>
        <dbReference type="EMBL" id="MDN3922614.1"/>
    </source>
</evidence>
<comment type="caution">
    <text evidence="4">The sequence shown here is derived from an EMBL/GenBank/DDBJ whole genome shotgun (WGS) entry which is preliminary data.</text>
</comment>
<feature type="domain" description="BON" evidence="3">
    <location>
        <begin position="83"/>
        <end position="151"/>
    </location>
</feature>
<dbReference type="Gene3D" id="3.30.1340.30">
    <property type="match status" value="1"/>
</dbReference>
<evidence type="ECO:0000313" key="5">
    <source>
        <dbReference type="Proteomes" id="UP001228044"/>
    </source>
</evidence>
<reference evidence="4 5" key="1">
    <citation type="submission" date="2023-06" db="EMBL/GenBank/DDBJ databases">
        <title>Pelomonas sp. PFR6 16S ribosomal RNA gene Genome sequencing and assembly.</title>
        <authorList>
            <person name="Woo H."/>
        </authorList>
    </citation>
    <scope>NUCLEOTIDE SEQUENCE [LARGE SCALE GENOMIC DNA]</scope>
    <source>
        <strain evidence="4 5">PFR6</strain>
    </source>
</reference>
<dbReference type="PROSITE" id="PS50914">
    <property type="entry name" value="BON"/>
    <property type="match status" value="1"/>
</dbReference>
<dbReference type="PANTHER" id="PTHR34606">
    <property type="entry name" value="BON DOMAIN-CONTAINING PROTEIN"/>
    <property type="match status" value="1"/>
</dbReference>
<sequence>MPSHAPTASIRALRLAGLLLGAGLGLAACQQRSDDPTLGQRVDKAVAETKEGAREAKADIKEAAQDAKNAGARTADKMEANVSDASITASINAELAKDSRLSALKINVDTQGGRVALSGSAPDEQARQRATELAAGVKGVLSVDNRLTVDARS</sequence>
<dbReference type="EMBL" id="JAUHHC010000005">
    <property type="protein sequence ID" value="MDN3922614.1"/>
    <property type="molecule type" value="Genomic_DNA"/>
</dbReference>
<feature type="chain" id="PRO_5046981536" evidence="2">
    <location>
        <begin position="28"/>
        <end position="153"/>
    </location>
</feature>
<dbReference type="PANTHER" id="PTHR34606:SF15">
    <property type="entry name" value="BON DOMAIN-CONTAINING PROTEIN"/>
    <property type="match status" value="1"/>
</dbReference>
<dbReference type="InterPro" id="IPR007055">
    <property type="entry name" value="BON_dom"/>
</dbReference>
<organism evidence="4 5">
    <name type="scientific">Roseateles violae</name>
    <dbReference type="NCBI Taxonomy" id="3058042"/>
    <lineage>
        <taxon>Bacteria</taxon>
        <taxon>Pseudomonadati</taxon>
        <taxon>Pseudomonadota</taxon>
        <taxon>Betaproteobacteria</taxon>
        <taxon>Burkholderiales</taxon>
        <taxon>Sphaerotilaceae</taxon>
        <taxon>Roseateles</taxon>
    </lineage>
</organism>
<dbReference type="Pfam" id="PF04972">
    <property type="entry name" value="BON"/>
    <property type="match status" value="1"/>
</dbReference>
<evidence type="ECO:0000256" key="1">
    <source>
        <dbReference type="SAM" id="Coils"/>
    </source>
</evidence>
<dbReference type="Proteomes" id="UP001228044">
    <property type="component" value="Unassembled WGS sequence"/>
</dbReference>
<feature type="signal peptide" evidence="2">
    <location>
        <begin position="1"/>
        <end position="27"/>
    </location>
</feature>
<dbReference type="InterPro" id="IPR051686">
    <property type="entry name" value="Lipoprotein_DolP"/>
</dbReference>
<gene>
    <name evidence="4" type="ORF">QWJ38_20170</name>
</gene>
<keyword evidence="5" id="KW-1185">Reference proteome</keyword>
<dbReference type="RefSeq" id="WP_290360910.1">
    <property type="nucleotide sequence ID" value="NZ_JAUHHC010000005.1"/>
</dbReference>